<reference evidence="2 3" key="1">
    <citation type="submission" date="2019-08" db="EMBL/GenBank/DDBJ databases">
        <title>Formosa sediminis sp. nov., isolated from marine sediment.</title>
        <authorList>
            <person name="Cao W.R."/>
        </authorList>
    </citation>
    <scope>NUCLEOTIDE SEQUENCE [LARGE SCALE GENOMIC DNA]</scope>
    <source>
        <strain evidence="2 3">1494</strain>
    </source>
</reference>
<evidence type="ECO:0000313" key="3">
    <source>
        <dbReference type="Proteomes" id="UP000324550"/>
    </source>
</evidence>
<dbReference type="SUPFAM" id="SSF56935">
    <property type="entry name" value="Porins"/>
    <property type="match status" value="1"/>
</dbReference>
<dbReference type="EMBL" id="VSFC01000020">
    <property type="protein sequence ID" value="TYA58013.1"/>
    <property type="molecule type" value="Genomic_DNA"/>
</dbReference>
<keyword evidence="3" id="KW-1185">Reference proteome</keyword>
<dbReference type="Proteomes" id="UP000324550">
    <property type="component" value="Unassembled WGS sequence"/>
</dbReference>
<keyword evidence="1" id="KW-0732">Signal</keyword>
<name>A0A5D0GGK1_9FLAO</name>
<feature type="chain" id="PRO_5023142819" evidence="1">
    <location>
        <begin position="19"/>
        <end position="901"/>
    </location>
</feature>
<protein>
    <submittedName>
        <fullName evidence="2">Outer membrane beta-barrel protein</fullName>
    </submittedName>
</protein>
<accession>A0A5D0GGK1</accession>
<dbReference type="Gene3D" id="2.60.40.1120">
    <property type="entry name" value="Carboxypeptidase-like, regulatory domain"/>
    <property type="match status" value="1"/>
</dbReference>
<dbReference type="RefSeq" id="WP_148453680.1">
    <property type="nucleotide sequence ID" value="NZ_VSFC01000020.1"/>
</dbReference>
<dbReference type="AlphaFoldDB" id="A0A5D0GGK1"/>
<dbReference type="Pfam" id="PF13715">
    <property type="entry name" value="CarbopepD_reg_2"/>
    <property type="match status" value="1"/>
</dbReference>
<dbReference type="SUPFAM" id="SSF49464">
    <property type="entry name" value="Carboxypeptidase regulatory domain-like"/>
    <property type="match status" value="1"/>
</dbReference>
<dbReference type="InterPro" id="IPR008969">
    <property type="entry name" value="CarboxyPept-like_regulatory"/>
</dbReference>
<proteinExistence type="predicted"/>
<organism evidence="2 3">
    <name type="scientific">Formosa maritima</name>
    <dbReference type="NCBI Taxonomy" id="2592046"/>
    <lineage>
        <taxon>Bacteria</taxon>
        <taxon>Pseudomonadati</taxon>
        <taxon>Bacteroidota</taxon>
        <taxon>Flavobacteriia</taxon>
        <taxon>Flavobacteriales</taxon>
        <taxon>Flavobacteriaceae</taxon>
        <taxon>Formosa</taxon>
    </lineage>
</organism>
<dbReference type="OrthoDB" id="603275at2"/>
<evidence type="ECO:0000313" key="2">
    <source>
        <dbReference type="EMBL" id="TYA58013.1"/>
    </source>
</evidence>
<gene>
    <name evidence="2" type="ORF">FVF61_04165</name>
</gene>
<sequence length="901" mass="102398">MKNKITLLFILVVCSTFAQVKIEGIVKDSIGNPLELANIVAINQETNNMDAYGITNDIGRYKLTLENNSKYKIQVSYIGMKSADELIETTTENISKDFMLQNDNALDEVELTYEMPVTIKGDTIVYNADSFKDGTERKLEDVLKKLPGVEINDDGEIEVEGKKVSKVMVDGKDFFDGDSKLASKNIPSNAVDKVQVLKNYSEISQLSSVTNNQDNVAINIKLKEGKENFWFGTVTAGGGATTDEGLYLVQPKLFYYSPKLSINVIGDMNNIGELAFTRRDYFNFSGGFRMPSRKSGTSIDLGNNDLGFLTLQNNRAKSIVSNFGATNFSYSPKETLDISGFAIYSNSKNELQEYDEIVYTDPELGIPDETTQSNTIQRSDLGLVKLSVKNKPNSNNQLDYDVLGRFSKESQEQNVFSSVLGNTDINEESSPFSVKQSLNYYYTLDESNIFSLEIQSLIQDEDPFYNAILEDKDNYNTVADVIGYDTTQSNYNVAQDKRVKSNQLDGKIDYWNVLNNKSNINVTLGTIYSNQKFTSELFQFLDDGSEFYPTPTENNGLATNDISYNFTDLYLGLHYTVKLGKFTLTPGLSAHAYHVNNTQFGDKYKDNFFRILPDFDARIQLKKSEQLIFNYTMQTQFTDVTNFARGYVMNNYNSYFYGNPELENATAHNVNLTYFSFNMFNYTNVFANVNYRKSIDQIRNITNFESVIRESSPFNSSYADESLSASGKFQRSFGKFRGTLNGNFTYTKFNQFIQNTPSVNENYSQIYGAELRTNFKKAPNVEVAYRYTIQDNDQGSGRSKFYTKAPSIEFDALIWDSVTFRTSYAYNNFSDEDRTINTFDFWDASLAYRKDKDAKWEFELKATNLLNTQSQSQSNTSNISVSTTEYFIQPRYLTVRAIYSL</sequence>
<feature type="signal peptide" evidence="1">
    <location>
        <begin position="1"/>
        <end position="18"/>
    </location>
</feature>
<evidence type="ECO:0000256" key="1">
    <source>
        <dbReference type="SAM" id="SignalP"/>
    </source>
</evidence>
<comment type="caution">
    <text evidence="2">The sequence shown here is derived from an EMBL/GenBank/DDBJ whole genome shotgun (WGS) entry which is preliminary data.</text>
</comment>